<feature type="compositionally biased region" description="Basic and acidic residues" evidence="1">
    <location>
        <begin position="200"/>
        <end position="209"/>
    </location>
</feature>
<keyword evidence="3" id="KW-1185">Reference proteome</keyword>
<reference evidence="2 3" key="1">
    <citation type="submission" date="2020-02" db="EMBL/GenBank/DDBJ databases">
        <authorList>
            <person name="Ma Q."/>
            <person name="Huang Y."/>
            <person name="Song X."/>
            <person name="Pei D."/>
        </authorList>
    </citation>
    <scope>NUCLEOTIDE SEQUENCE [LARGE SCALE GENOMIC DNA]</scope>
    <source>
        <strain evidence="2">Sxm20200214</strain>
        <tissue evidence="2">Leaf</tissue>
    </source>
</reference>
<feature type="compositionally biased region" description="Basic and acidic residues" evidence="1">
    <location>
        <begin position="361"/>
        <end position="370"/>
    </location>
</feature>
<feature type="compositionally biased region" description="Basic and acidic residues" evidence="1">
    <location>
        <begin position="427"/>
        <end position="439"/>
    </location>
</feature>
<protein>
    <recommendedName>
        <fullName evidence="4">DUF4283 domain-containing protein</fullName>
    </recommendedName>
</protein>
<dbReference type="EMBL" id="JAAMPC010000007">
    <property type="protein sequence ID" value="KAG2304350.1"/>
    <property type="molecule type" value="Genomic_DNA"/>
</dbReference>
<comment type="caution">
    <text evidence="2">The sequence shown here is derived from an EMBL/GenBank/DDBJ whole genome shotgun (WGS) entry which is preliminary data.</text>
</comment>
<dbReference type="OrthoDB" id="1108329at2759"/>
<dbReference type="Proteomes" id="UP000886595">
    <property type="component" value="Unassembled WGS sequence"/>
</dbReference>
<feature type="compositionally biased region" description="Basic and acidic residues" evidence="1">
    <location>
        <begin position="380"/>
        <end position="390"/>
    </location>
</feature>
<proteinExistence type="predicted"/>
<feature type="compositionally biased region" description="Basic and acidic residues" evidence="1">
    <location>
        <begin position="274"/>
        <end position="300"/>
    </location>
</feature>
<evidence type="ECO:0000313" key="3">
    <source>
        <dbReference type="Proteomes" id="UP000886595"/>
    </source>
</evidence>
<feature type="compositionally biased region" description="Basic and acidic residues" evidence="1">
    <location>
        <begin position="311"/>
        <end position="338"/>
    </location>
</feature>
<gene>
    <name evidence="2" type="ORF">Bca52824_033001</name>
</gene>
<feature type="compositionally biased region" description="Polar residues" evidence="1">
    <location>
        <begin position="555"/>
        <end position="565"/>
    </location>
</feature>
<organism evidence="2 3">
    <name type="scientific">Brassica carinata</name>
    <name type="common">Ethiopian mustard</name>
    <name type="synonym">Abyssinian cabbage</name>
    <dbReference type="NCBI Taxonomy" id="52824"/>
    <lineage>
        <taxon>Eukaryota</taxon>
        <taxon>Viridiplantae</taxon>
        <taxon>Streptophyta</taxon>
        <taxon>Embryophyta</taxon>
        <taxon>Tracheophyta</taxon>
        <taxon>Spermatophyta</taxon>
        <taxon>Magnoliopsida</taxon>
        <taxon>eudicotyledons</taxon>
        <taxon>Gunneridae</taxon>
        <taxon>Pentapetalae</taxon>
        <taxon>rosids</taxon>
        <taxon>malvids</taxon>
        <taxon>Brassicales</taxon>
        <taxon>Brassicaceae</taxon>
        <taxon>Brassiceae</taxon>
        <taxon>Brassica</taxon>
    </lineage>
</organism>
<evidence type="ECO:0008006" key="4">
    <source>
        <dbReference type="Google" id="ProtNLM"/>
    </source>
</evidence>
<name>A0A8X7V5N7_BRACI</name>
<feature type="compositionally biased region" description="Basic and acidic residues" evidence="1">
    <location>
        <begin position="484"/>
        <end position="506"/>
    </location>
</feature>
<dbReference type="AlphaFoldDB" id="A0A8X7V5N7"/>
<accession>A0A8X7V5N7</accession>
<feature type="region of interest" description="Disordered" evidence="1">
    <location>
        <begin position="186"/>
        <end position="594"/>
    </location>
</feature>
<feature type="compositionally biased region" description="Basic and acidic residues" evidence="1">
    <location>
        <begin position="566"/>
        <end position="582"/>
    </location>
</feature>
<sequence length="594" mass="67349">MSQSLTSSNKNKTHVQEEEDDDLLIACYKLSLDGRLFNRERRSVESLIALLPWPSIWDVEGRVHGVLSKRPCHYNKWFFALERWAPHIGDSFPNTMPFWVTTMGIPTHFWLEPIFRALGKRLGHVGLVEEKSAKFQVELNVDLSLKFALRAQLPSGEIVPSCRLISHENESFPMLTEEQREQFRLAKEANREQGQSSRIESSRNGDLSKRLGAAAPKPQNYLENRSGEGTQRDNRDRVWKRIDSRYAPRDDHRENTRFAPRGRDGDTIPPSKETYNKIRYDESYAASRHREEARRAERKYAPISSGSKGKRALEKTRDRQPARSSVERAPEDTRDKQPARSSEPPRQTLEYSQMAKQIDSSPEHIRERPFKLSIQQKSSGDLKLKSKAGDVGDSSESVSSAKKSLKFATENKRPTSQTQLILPPANSEEKKKKGWYEITREEEEETLEQDIEEDEILYDDNQKEKGLKIPMASDSKFPSADGASDSKNDLEETKVKEGQNRLDRSPSNRTYQSPSKKKKGSSNPTAAGVSLRKRNMLKGQASPKIKEVKGGLPLGSNSSKAQLENTHGEGKDETLSKNKNEAAKVGSKPPKIPK</sequence>
<evidence type="ECO:0000256" key="1">
    <source>
        <dbReference type="SAM" id="MobiDB-lite"/>
    </source>
</evidence>
<feature type="compositionally biased region" description="Polar residues" evidence="1">
    <location>
        <begin position="349"/>
        <end position="360"/>
    </location>
</feature>
<feature type="compositionally biased region" description="Acidic residues" evidence="1">
    <location>
        <begin position="440"/>
        <end position="458"/>
    </location>
</feature>
<evidence type="ECO:0000313" key="2">
    <source>
        <dbReference type="EMBL" id="KAG2304350.1"/>
    </source>
</evidence>
<feature type="compositionally biased region" description="Basic and acidic residues" evidence="1">
    <location>
        <begin position="230"/>
        <end position="266"/>
    </location>
</feature>
<feature type="compositionally biased region" description="Low complexity" evidence="1">
    <location>
        <begin position="391"/>
        <end position="402"/>
    </location>
</feature>